<evidence type="ECO:0000313" key="2">
    <source>
        <dbReference type="EMBL" id="RPA77214.1"/>
    </source>
</evidence>
<sequence>MDPSNQTSPRKRGTKPEEMGLKDELNRQLPTSKPTPSASLPVSADISRVSAPTGLGVISNPLPAIADALQYLTTFDFSGFSTSNGDKPAYTFGMQALDAPSITSPASPTANPSRISTPPLEITEEIRTRLIAMRRAVRKREEEEEREAMASMTMKKAKAFSGKTMWNDIDLRQLWNS</sequence>
<proteinExistence type="predicted"/>
<feature type="region of interest" description="Disordered" evidence="1">
    <location>
        <begin position="1"/>
        <end position="43"/>
    </location>
</feature>
<gene>
    <name evidence="2" type="ORF">BJ508DRAFT_310378</name>
</gene>
<organism evidence="2 3">
    <name type="scientific">Ascobolus immersus RN42</name>
    <dbReference type="NCBI Taxonomy" id="1160509"/>
    <lineage>
        <taxon>Eukaryota</taxon>
        <taxon>Fungi</taxon>
        <taxon>Dikarya</taxon>
        <taxon>Ascomycota</taxon>
        <taxon>Pezizomycotina</taxon>
        <taxon>Pezizomycetes</taxon>
        <taxon>Pezizales</taxon>
        <taxon>Ascobolaceae</taxon>
        <taxon>Ascobolus</taxon>
    </lineage>
</organism>
<protein>
    <submittedName>
        <fullName evidence="2">Uncharacterized protein</fullName>
    </submittedName>
</protein>
<name>A0A3N4I5T6_ASCIM</name>
<evidence type="ECO:0000313" key="3">
    <source>
        <dbReference type="Proteomes" id="UP000275078"/>
    </source>
</evidence>
<dbReference type="EMBL" id="ML119730">
    <property type="protein sequence ID" value="RPA77214.1"/>
    <property type="molecule type" value="Genomic_DNA"/>
</dbReference>
<dbReference type="AlphaFoldDB" id="A0A3N4I5T6"/>
<accession>A0A3N4I5T6</accession>
<evidence type="ECO:0000256" key="1">
    <source>
        <dbReference type="SAM" id="MobiDB-lite"/>
    </source>
</evidence>
<feature type="compositionally biased region" description="Polar residues" evidence="1">
    <location>
        <begin position="28"/>
        <end position="40"/>
    </location>
</feature>
<feature type="compositionally biased region" description="Basic and acidic residues" evidence="1">
    <location>
        <begin position="14"/>
        <end position="26"/>
    </location>
</feature>
<reference evidence="2 3" key="1">
    <citation type="journal article" date="2018" name="Nat. Ecol. Evol.">
        <title>Pezizomycetes genomes reveal the molecular basis of ectomycorrhizal truffle lifestyle.</title>
        <authorList>
            <person name="Murat C."/>
            <person name="Payen T."/>
            <person name="Noel B."/>
            <person name="Kuo A."/>
            <person name="Morin E."/>
            <person name="Chen J."/>
            <person name="Kohler A."/>
            <person name="Krizsan K."/>
            <person name="Balestrini R."/>
            <person name="Da Silva C."/>
            <person name="Montanini B."/>
            <person name="Hainaut M."/>
            <person name="Levati E."/>
            <person name="Barry K.W."/>
            <person name="Belfiori B."/>
            <person name="Cichocki N."/>
            <person name="Clum A."/>
            <person name="Dockter R.B."/>
            <person name="Fauchery L."/>
            <person name="Guy J."/>
            <person name="Iotti M."/>
            <person name="Le Tacon F."/>
            <person name="Lindquist E.A."/>
            <person name="Lipzen A."/>
            <person name="Malagnac F."/>
            <person name="Mello A."/>
            <person name="Molinier V."/>
            <person name="Miyauchi S."/>
            <person name="Poulain J."/>
            <person name="Riccioni C."/>
            <person name="Rubini A."/>
            <person name="Sitrit Y."/>
            <person name="Splivallo R."/>
            <person name="Traeger S."/>
            <person name="Wang M."/>
            <person name="Zifcakova L."/>
            <person name="Wipf D."/>
            <person name="Zambonelli A."/>
            <person name="Paolocci F."/>
            <person name="Nowrousian M."/>
            <person name="Ottonello S."/>
            <person name="Baldrian P."/>
            <person name="Spatafora J.W."/>
            <person name="Henrissat B."/>
            <person name="Nagy L.G."/>
            <person name="Aury J.M."/>
            <person name="Wincker P."/>
            <person name="Grigoriev I.V."/>
            <person name="Bonfante P."/>
            <person name="Martin F.M."/>
        </authorList>
    </citation>
    <scope>NUCLEOTIDE SEQUENCE [LARGE SCALE GENOMIC DNA]</scope>
    <source>
        <strain evidence="2 3">RN42</strain>
    </source>
</reference>
<dbReference type="Proteomes" id="UP000275078">
    <property type="component" value="Unassembled WGS sequence"/>
</dbReference>
<keyword evidence="3" id="KW-1185">Reference proteome</keyword>